<dbReference type="InterPro" id="IPR046261">
    <property type="entry name" value="DUF6294"/>
</dbReference>
<dbReference type="Proteomes" id="UP000702209">
    <property type="component" value="Unassembled WGS sequence"/>
</dbReference>
<dbReference type="Pfam" id="PF19811">
    <property type="entry name" value="DUF6294"/>
    <property type="match status" value="1"/>
</dbReference>
<feature type="domain" description="DUF6294" evidence="2">
    <location>
        <begin position="58"/>
        <end position="148"/>
    </location>
</feature>
<keyword evidence="1" id="KW-0732">Signal</keyword>
<gene>
    <name evidence="3" type="ORF">IU459_28295</name>
</gene>
<evidence type="ECO:0000259" key="2">
    <source>
        <dbReference type="Pfam" id="PF19811"/>
    </source>
</evidence>
<protein>
    <recommendedName>
        <fullName evidence="2">DUF6294 domain-containing protein</fullName>
    </recommendedName>
</protein>
<comment type="caution">
    <text evidence="3">The sequence shown here is derived from an EMBL/GenBank/DDBJ whole genome shotgun (WGS) entry which is preliminary data.</text>
</comment>
<sequence length="148" mass="16756">MIRSIRGAAVARIASAALLAGALLGMAPSQAHADTWERTFVWNRDLHAGDCTMFAGAKWTLQRDGWAHFTGWVTSGDDNDAWLMHAELFTRSEGYKGNIVAQQPGVDDITRFVINLPDSDQRYWWDVWGTYNPAWFNDLDRINLRSHC</sequence>
<dbReference type="RefSeq" id="WP_195132629.1">
    <property type="nucleotide sequence ID" value="NZ_JADLQX010000026.1"/>
</dbReference>
<keyword evidence="4" id="KW-1185">Reference proteome</keyword>
<feature type="signal peptide" evidence="1">
    <location>
        <begin position="1"/>
        <end position="33"/>
    </location>
</feature>
<reference evidence="3 4" key="1">
    <citation type="submission" date="2020-10" db="EMBL/GenBank/DDBJ databases">
        <title>Identification of Nocardia species via Next-generation sequencing and recognition of intraspecies genetic diversity.</title>
        <authorList>
            <person name="Li P."/>
            <person name="Li P."/>
            <person name="Lu B."/>
        </authorList>
    </citation>
    <scope>NUCLEOTIDE SEQUENCE [LARGE SCALE GENOMIC DNA]</scope>
    <source>
        <strain evidence="3 4">BJ06-0157</strain>
    </source>
</reference>
<evidence type="ECO:0000313" key="4">
    <source>
        <dbReference type="Proteomes" id="UP000702209"/>
    </source>
</evidence>
<evidence type="ECO:0000313" key="3">
    <source>
        <dbReference type="EMBL" id="MBF6301410.1"/>
    </source>
</evidence>
<organism evidence="3 4">
    <name type="scientific">Nocardia amamiensis</name>
    <dbReference type="NCBI Taxonomy" id="404578"/>
    <lineage>
        <taxon>Bacteria</taxon>
        <taxon>Bacillati</taxon>
        <taxon>Actinomycetota</taxon>
        <taxon>Actinomycetes</taxon>
        <taxon>Mycobacteriales</taxon>
        <taxon>Nocardiaceae</taxon>
        <taxon>Nocardia</taxon>
    </lineage>
</organism>
<accession>A0ABS0CY47</accession>
<name>A0ABS0CY47_9NOCA</name>
<proteinExistence type="predicted"/>
<evidence type="ECO:0000256" key="1">
    <source>
        <dbReference type="SAM" id="SignalP"/>
    </source>
</evidence>
<feature type="chain" id="PRO_5047051965" description="DUF6294 domain-containing protein" evidence="1">
    <location>
        <begin position="34"/>
        <end position="148"/>
    </location>
</feature>
<dbReference type="EMBL" id="JADLQX010000026">
    <property type="protein sequence ID" value="MBF6301410.1"/>
    <property type="molecule type" value="Genomic_DNA"/>
</dbReference>